<proteinExistence type="predicted"/>
<feature type="transmembrane region" description="Helical" evidence="1">
    <location>
        <begin position="43"/>
        <end position="61"/>
    </location>
</feature>
<evidence type="ECO:0000313" key="2">
    <source>
        <dbReference type="EMBL" id="PZQ18368.1"/>
    </source>
</evidence>
<keyword evidence="1" id="KW-1133">Transmembrane helix</keyword>
<accession>A0A2W5KSD0</accession>
<feature type="transmembrane region" description="Helical" evidence="1">
    <location>
        <begin position="67"/>
        <end position="90"/>
    </location>
</feature>
<organism evidence="2 3">
    <name type="scientific">Rhodanobacter denitrificans</name>
    <dbReference type="NCBI Taxonomy" id="666685"/>
    <lineage>
        <taxon>Bacteria</taxon>
        <taxon>Pseudomonadati</taxon>
        <taxon>Pseudomonadota</taxon>
        <taxon>Gammaproteobacteria</taxon>
        <taxon>Lysobacterales</taxon>
        <taxon>Rhodanobacteraceae</taxon>
        <taxon>Rhodanobacter</taxon>
    </lineage>
</organism>
<sequence>MSVNDDPEWRALAQDWTVPPRADAGTDLPSVAEVRRRARLQTAIFVAELAVCAAAAGALAWRAAHGAAWLPTLTGAAFTAFALLAAIWAWRTRDAGSADSVRDALRLSIGQARTWLRWIVAGYAICAAALVHLAVMQADASPPAPPIAAAAAAFVLATLVALAIAQRRQRRRLSSLRVLQADLDDTGDTER</sequence>
<name>A0A2W5KSD0_9GAMM</name>
<evidence type="ECO:0008006" key="4">
    <source>
        <dbReference type="Google" id="ProtNLM"/>
    </source>
</evidence>
<dbReference type="Proteomes" id="UP000249046">
    <property type="component" value="Unassembled WGS sequence"/>
</dbReference>
<comment type="caution">
    <text evidence="2">The sequence shown here is derived from an EMBL/GenBank/DDBJ whole genome shotgun (WGS) entry which is preliminary data.</text>
</comment>
<dbReference type="AlphaFoldDB" id="A0A2W5KSD0"/>
<evidence type="ECO:0000313" key="3">
    <source>
        <dbReference type="Proteomes" id="UP000249046"/>
    </source>
</evidence>
<keyword evidence="1" id="KW-0472">Membrane</keyword>
<feature type="transmembrane region" description="Helical" evidence="1">
    <location>
        <begin position="115"/>
        <end position="135"/>
    </location>
</feature>
<keyword evidence="1" id="KW-0812">Transmembrane</keyword>
<feature type="transmembrane region" description="Helical" evidence="1">
    <location>
        <begin position="147"/>
        <end position="165"/>
    </location>
</feature>
<evidence type="ECO:0000256" key="1">
    <source>
        <dbReference type="SAM" id="Phobius"/>
    </source>
</evidence>
<dbReference type="EMBL" id="QFPO01000003">
    <property type="protein sequence ID" value="PZQ18368.1"/>
    <property type="molecule type" value="Genomic_DNA"/>
</dbReference>
<protein>
    <recommendedName>
        <fullName evidence="4">Transmembrane protein</fullName>
    </recommendedName>
</protein>
<reference evidence="2 3" key="1">
    <citation type="submission" date="2017-08" db="EMBL/GenBank/DDBJ databases">
        <title>Infants hospitalized years apart are colonized by the same room-sourced microbial strains.</title>
        <authorList>
            <person name="Brooks B."/>
            <person name="Olm M.R."/>
            <person name="Firek B.A."/>
            <person name="Baker R."/>
            <person name="Thomas B.C."/>
            <person name="Morowitz M.J."/>
            <person name="Banfield J.F."/>
        </authorList>
    </citation>
    <scope>NUCLEOTIDE SEQUENCE [LARGE SCALE GENOMIC DNA]</scope>
    <source>
        <strain evidence="2">S2_005_003_R2_42</strain>
    </source>
</reference>
<gene>
    <name evidence="2" type="ORF">DI564_03415</name>
</gene>